<comment type="caution">
    <text evidence="3">The sequence shown here is derived from an EMBL/GenBank/DDBJ whole genome shotgun (WGS) entry which is preliminary data.</text>
</comment>
<dbReference type="InterPro" id="IPR002931">
    <property type="entry name" value="Transglutaminase-like"/>
</dbReference>
<dbReference type="InterPro" id="IPR052557">
    <property type="entry name" value="CAP/Cytokinesis_protein"/>
</dbReference>
<feature type="chain" id="PRO_5004450855" evidence="1">
    <location>
        <begin position="22"/>
        <end position="415"/>
    </location>
</feature>
<dbReference type="AlphaFoldDB" id="R7ZJI1"/>
<dbReference type="EMBL" id="AQPX01000005">
    <property type="protein sequence ID" value="EON74260.1"/>
    <property type="molecule type" value="Genomic_DNA"/>
</dbReference>
<name>R7ZJI1_LYSSH</name>
<dbReference type="PROSITE" id="PS51257">
    <property type="entry name" value="PROKAR_LIPOPROTEIN"/>
    <property type="match status" value="1"/>
</dbReference>
<dbReference type="SMART" id="SM00460">
    <property type="entry name" value="TGc"/>
    <property type="match status" value="1"/>
</dbReference>
<dbReference type="Pfam" id="PF16472">
    <property type="entry name" value="DUF5050"/>
    <property type="match status" value="1"/>
</dbReference>
<evidence type="ECO:0000313" key="4">
    <source>
        <dbReference type="Proteomes" id="UP000013911"/>
    </source>
</evidence>
<dbReference type="InterPro" id="IPR032485">
    <property type="entry name" value="LRP1-like_beta_prop"/>
</dbReference>
<evidence type="ECO:0000256" key="1">
    <source>
        <dbReference type="SAM" id="SignalP"/>
    </source>
</evidence>
<keyword evidence="1" id="KW-0732">Signal</keyword>
<accession>R7ZJI1</accession>
<gene>
    <name evidence="3" type="ORF">H131_02223</name>
</gene>
<sequence length="415" mass="47861">MKNKISLLLFSCLVSLLVACAHDVDTLQEKVEVEDSLDTAEDGEELKQPESKALSTNLSTNDLFSTTLFDEDPALLQFIKKIEQHIANFDKDFEVTYRGKLKSDAFEQQLNDITSLLSYVNPYTAGYFLDYQWTYWEEDKGFSVEFKITYLTDVEKEAHIDAYVKNFVNTYISADMNDFERAKAVNDYVVLLATYTEEGVTEGQTVYELIQDGTGVCQAYALLAYRLFLAAGLEADYVYGYSDDELHAWNLVNVDDDWYHVDTTWNDIDANEPYAISYEYFLLNDEKLSTDHLWQTENYHAATSDGYAFMHNMWYADTENKAIYYNDIQDGKVYKYDLTTNSNKQITDTSCYYLAVHHDAIYCSDYDNAGYLTKILTSNGQEEVLLEQEVLNLYTENDVLYYETIDGEVSKKILP</sequence>
<dbReference type="eggNOG" id="COG5279">
    <property type="taxonomic scope" value="Bacteria"/>
</dbReference>
<dbReference type="SUPFAM" id="SSF63825">
    <property type="entry name" value="YWTD domain"/>
    <property type="match status" value="1"/>
</dbReference>
<dbReference type="PANTHER" id="PTHR46333">
    <property type="entry name" value="CYTOKINESIS PROTEIN 3"/>
    <property type="match status" value="1"/>
</dbReference>
<evidence type="ECO:0000259" key="2">
    <source>
        <dbReference type="SMART" id="SM00460"/>
    </source>
</evidence>
<dbReference type="PANTHER" id="PTHR46333:SF2">
    <property type="entry name" value="CYTOKINESIS PROTEIN 3"/>
    <property type="match status" value="1"/>
</dbReference>
<reference evidence="3 4" key="1">
    <citation type="submission" date="2013-04" db="EMBL/GenBank/DDBJ databases">
        <title>Draft genome of the heavy metal tolerant bacterium Lysinibacillus sphaericus strain OT4b.31.</title>
        <authorList>
            <person name="Pena-Montenegro T.D."/>
            <person name="Dussan J."/>
        </authorList>
    </citation>
    <scope>NUCLEOTIDE SEQUENCE [LARGE SCALE GENOMIC DNA]</scope>
    <source>
        <strain evidence="3 4">OT4b.31</strain>
    </source>
</reference>
<dbReference type="Proteomes" id="UP000013911">
    <property type="component" value="Unassembled WGS sequence"/>
</dbReference>
<dbReference type="SUPFAM" id="SSF54001">
    <property type="entry name" value="Cysteine proteinases"/>
    <property type="match status" value="1"/>
</dbReference>
<dbReference type="PATRIC" id="fig|1285586.5.peg.444"/>
<dbReference type="GO" id="GO:0005737">
    <property type="term" value="C:cytoplasm"/>
    <property type="evidence" value="ECO:0007669"/>
    <property type="project" value="TreeGrafter"/>
</dbReference>
<evidence type="ECO:0000313" key="3">
    <source>
        <dbReference type="EMBL" id="EON74260.1"/>
    </source>
</evidence>
<dbReference type="RefSeq" id="WP_010857412.1">
    <property type="nucleotide sequence ID" value="NZ_KB933398.1"/>
</dbReference>
<protein>
    <submittedName>
        <fullName evidence="3">Murein endopeptidase</fullName>
    </submittedName>
</protein>
<organism evidence="3 4">
    <name type="scientific">Lysinibacillus sphaericus OT4b.31</name>
    <dbReference type="NCBI Taxonomy" id="1285586"/>
    <lineage>
        <taxon>Bacteria</taxon>
        <taxon>Bacillati</taxon>
        <taxon>Bacillota</taxon>
        <taxon>Bacilli</taxon>
        <taxon>Bacillales</taxon>
        <taxon>Bacillaceae</taxon>
        <taxon>Lysinibacillus</taxon>
    </lineage>
</organism>
<proteinExistence type="predicted"/>
<dbReference type="Pfam" id="PF01841">
    <property type="entry name" value="Transglut_core"/>
    <property type="match status" value="1"/>
</dbReference>
<dbReference type="InterPro" id="IPR038765">
    <property type="entry name" value="Papain-like_cys_pep_sf"/>
</dbReference>
<feature type="signal peptide" evidence="1">
    <location>
        <begin position="1"/>
        <end position="21"/>
    </location>
</feature>
<dbReference type="Gene3D" id="3.10.620.30">
    <property type="match status" value="1"/>
</dbReference>
<dbReference type="OrthoDB" id="9788327at2"/>
<feature type="domain" description="Transglutaminase-like" evidence="2">
    <location>
        <begin position="209"/>
        <end position="265"/>
    </location>
</feature>
<dbReference type="HOGENOM" id="CLU_052009_2_0_9"/>